<feature type="domain" description="Methyl-accepting transducer" evidence="8">
    <location>
        <begin position="440"/>
        <end position="676"/>
    </location>
</feature>
<evidence type="ECO:0000256" key="1">
    <source>
        <dbReference type="ARBA" id="ARBA00004429"/>
    </source>
</evidence>
<feature type="transmembrane region" description="Helical" evidence="7">
    <location>
        <begin position="322"/>
        <end position="345"/>
    </location>
</feature>
<evidence type="ECO:0000256" key="6">
    <source>
        <dbReference type="SAM" id="Coils"/>
    </source>
</evidence>
<keyword evidence="3 5" id="KW-0807">Transducer</keyword>
<proteinExistence type="inferred from homology"/>
<evidence type="ECO:0000256" key="3">
    <source>
        <dbReference type="ARBA" id="ARBA00023224"/>
    </source>
</evidence>
<keyword evidence="7" id="KW-0472">Membrane</keyword>
<feature type="coiled-coil region" evidence="6">
    <location>
        <begin position="394"/>
        <end position="421"/>
    </location>
</feature>
<dbReference type="Pfam" id="PF00015">
    <property type="entry name" value="MCPsignal"/>
    <property type="match status" value="1"/>
</dbReference>
<dbReference type="PROSITE" id="PS50885">
    <property type="entry name" value="HAMP"/>
    <property type="match status" value="1"/>
</dbReference>
<comment type="caution">
    <text evidence="11">The sequence shown here is derived from an EMBL/GenBank/DDBJ whole genome shotgun (WGS) entry which is preliminary data.</text>
</comment>
<dbReference type="InterPro" id="IPR003660">
    <property type="entry name" value="HAMP_dom"/>
</dbReference>
<gene>
    <name evidence="11" type="ORF">BCL74_1310</name>
</gene>
<dbReference type="PROSITE" id="PS50111">
    <property type="entry name" value="CHEMOTAXIS_TRANSDUC_2"/>
    <property type="match status" value="1"/>
</dbReference>
<protein>
    <submittedName>
        <fullName evidence="11">Methyl-accepting chemotaxis protein</fullName>
    </submittedName>
</protein>
<organism evidence="11 12">
    <name type="scientific">Oceanibaculum indicum</name>
    <dbReference type="NCBI Taxonomy" id="526216"/>
    <lineage>
        <taxon>Bacteria</taxon>
        <taxon>Pseudomonadati</taxon>
        <taxon>Pseudomonadota</taxon>
        <taxon>Alphaproteobacteria</taxon>
        <taxon>Rhodospirillales</taxon>
        <taxon>Oceanibaculaceae</taxon>
        <taxon>Oceanibaculum</taxon>
    </lineage>
</organism>
<dbReference type="SMART" id="SM00283">
    <property type="entry name" value="MA"/>
    <property type="match status" value="1"/>
</dbReference>
<comment type="subcellular location">
    <subcellularLocation>
        <location evidence="1">Cell inner membrane</location>
        <topology evidence="1">Multi-pass membrane protein</topology>
    </subcellularLocation>
</comment>
<feature type="domain" description="HAMP" evidence="10">
    <location>
        <begin position="347"/>
        <end position="400"/>
    </location>
</feature>
<evidence type="ECO:0000256" key="5">
    <source>
        <dbReference type="PROSITE-ProRule" id="PRU00284"/>
    </source>
</evidence>
<dbReference type="Pfam" id="PF00672">
    <property type="entry name" value="HAMP"/>
    <property type="match status" value="1"/>
</dbReference>
<dbReference type="PANTHER" id="PTHR32089:SF112">
    <property type="entry name" value="LYSOZYME-LIKE PROTEIN-RELATED"/>
    <property type="match status" value="1"/>
</dbReference>
<keyword evidence="2" id="KW-1003">Cell membrane</keyword>
<evidence type="ECO:0000259" key="9">
    <source>
        <dbReference type="PROSITE" id="PS50192"/>
    </source>
</evidence>
<sequence>MFAKGIRIANLLTGLFAVLLVFLLTFCIREMVSAVSQQRQAGQVLIQANAAGDVFDALQNTRLERGPVTSALKADAVASNGLLETITKVRGISGPATEAVIKACGEIDCGPDASVQKLTAALDKLKALRTEVDPGLRGPLSNRRAGLADEWQKNATVMVNLLESISNHLGTEMRLAGPISAELIAIKDAAYLTRDAVGLERVVVSDAIDAGSVKPAQQARMLVWRGQAQAGWSQLEMLVSRDGVDPRVAAAFAKAKTIYIDTLIPARDKIDAALAAGTASPVSKAEWGKISIAALDDMVGVATTALSALSDYAANRNANAQMMLALNTGLLLLALAIGVAGLMIVRGRVTRPMAGITAAMLRVSEGDLDGEIPYKDRKDEIGDLAGTLVVFRDNAEAKRRMEAATAEEQRKREERQRAIEAMLMKFDSSISGVLGGVAAAATELERTATSMTDVAQVASDQAQATSTAAQQTSANVQTVAAATDEMSSSTAEIARQVEQSTKVARQASHEAEQTSSIVENLANSAKRIGEVVGLINDIAEQTNLLALNATIEAARAGEAGKGFAVVASEVKNLASQTAKATEDIVEQINAMQSATGSTVEAIASIAAVIAQVNEISATISAAVEEQNATTAEIARNVQEAASATEGVTDSIEKVSGAAEQTGAAGAEVLSAAQELSEKSEQMRREIETFLADIRAA</sequence>
<dbReference type="InterPro" id="IPR000727">
    <property type="entry name" value="T_SNARE_dom"/>
</dbReference>
<dbReference type="CDD" id="cd06225">
    <property type="entry name" value="HAMP"/>
    <property type="match status" value="1"/>
</dbReference>
<name>A0A420WR42_9PROT</name>
<dbReference type="SUPFAM" id="SSF58104">
    <property type="entry name" value="Methyl-accepting chemotaxis protein (MCP) signaling domain"/>
    <property type="match status" value="1"/>
</dbReference>
<keyword evidence="6" id="KW-0175">Coiled coil</keyword>
<dbReference type="SMART" id="SM00304">
    <property type="entry name" value="HAMP"/>
    <property type="match status" value="1"/>
</dbReference>
<evidence type="ECO:0000259" key="8">
    <source>
        <dbReference type="PROSITE" id="PS50111"/>
    </source>
</evidence>
<dbReference type="GO" id="GO:0007165">
    <property type="term" value="P:signal transduction"/>
    <property type="evidence" value="ECO:0007669"/>
    <property type="project" value="UniProtKB-KW"/>
</dbReference>
<comment type="similarity">
    <text evidence="4">Belongs to the methyl-accepting chemotaxis (MCP) protein family.</text>
</comment>
<dbReference type="RefSeq" id="WP_121218460.1">
    <property type="nucleotide sequence ID" value="NZ_RBIG01000001.1"/>
</dbReference>
<keyword evidence="7" id="KW-0812">Transmembrane</keyword>
<accession>A0A420WR42</accession>
<dbReference type="Proteomes" id="UP000277424">
    <property type="component" value="Unassembled WGS sequence"/>
</dbReference>
<reference evidence="11 12" key="1">
    <citation type="submission" date="2018-10" db="EMBL/GenBank/DDBJ databases">
        <title>Comparative analysis of microorganisms from saline springs in Andes Mountain Range, Colombia.</title>
        <authorList>
            <person name="Rubin E."/>
        </authorList>
    </citation>
    <scope>NUCLEOTIDE SEQUENCE [LARGE SCALE GENOMIC DNA]</scope>
    <source>
        <strain evidence="11 12">USBA 36</strain>
    </source>
</reference>
<feature type="domain" description="T-SNARE coiled-coil homology" evidence="9">
    <location>
        <begin position="592"/>
        <end position="654"/>
    </location>
</feature>
<dbReference type="Gene3D" id="6.10.340.10">
    <property type="match status" value="1"/>
</dbReference>
<dbReference type="GO" id="GO:0005886">
    <property type="term" value="C:plasma membrane"/>
    <property type="evidence" value="ECO:0007669"/>
    <property type="project" value="UniProtKB-SubCell"/>
</dbReference>
<evidence type="ECO:0000313" key="12">
    <source>
        <dbReference type="Proteomes" id="UP000277424"/>
    </source>
</evidence>
<dbReference type="OrthoDB" id="8456673at2"/>
<keyword evidence="7" id="KW-1133">Transmembrane helix</keyword>
<evidence type="ECO:0000256" key="4">
    <source>
        <dbReference type="ARBA" id="ARBA00029447"/>
    </source>
</evidence>
<dbReference type="Gene3D" id="1.10.287.950">
    <property type="entry name" value="Methyl-accepting chemotaxis protein"/>
    <property type="match status" value="1"/>
</dbReference>
<evidence type="ECO:0000259" key="10">
    <source>
        <dbReference type="PROSITE" id="PS50885"/>
    </source>
</evidence>
<evidence type="ECO:0000313" key="11">
    <source>
        <dbReference type="EMBL" id="RKQ73521.1"/>
    </source>
</evidence>
<dbReference type="AlphaFoldDB" id="A0A420WR42"/>
<dbReference type="InterPro" id="IPR004089">
    <property type="entry name" value="MCPsignal_dom"/>
</dbReference>
<dbReference type="EMBL" id="RBIG01000001">
    <property type="protein sequence ID" value="RKQ73521.1"/>
    <property type="molecule type" value="Genomic_DNA"/>
</dbReference>
<dbReference type="PANTHER" id="PTHR32089">
    <property type="entry name" value="METHYL-ACCEPTING CHEMOTAXIS PROTEIN MCPB"/>
    <property type="match status" value="1"/>
</dbReference>
<evidence type="ECO:0000256" key="7">
    <source>
        <dbReference type="SAM" id="Phobius"/>
    </source>
</evidence>
<evidence type="ECO:0000256" key="2">
    <source>
        <dbReference type="ARBA" id="ARBA00022519"/>
    </source>
</evidence>
<keyword evidence="2" id="KW-0997">Cell inner membrane</keyword>
<dbReference type="PROSITE" id="PS50192">
    <property type="entry name" value="T_SNARE"/>
    <property type="match status" value="1"/>
</dbReference>